<organism evidence="8 9">
    <name type="scientific">Aspergillus lucknowensis</name>
    <dbReference type="NCBI Taxonomy" id="176173"/>
    <lineage>
        <taxon>Eukaryota</taxon>
        <taxon>Fungi</taxon>
        <taxon>Dikarya</taxon>
        <taxon>Ascomycota</taxon>
        <taxon>Pezizomycotina</taxon>
        <taxon>Eurotiomycetes</taxon>
        <taxon>Eurotiomycetidae</taxon>
        <taxon>Eurotiales</taxon>
        <taxon>Aspergillaceae</taxon>
        <taxon>Aspergillus</taxon>
        <taxon>Aspergillus subgen. Nidulantes</taxon>
    </lineage>
</organism>
<keyword evidence="1" id="KW-0479">Metal-binding</keyword>
<keyword evidence="5" id="KW-0804">Transcription</keyword>
<evidence type="ECO:0000256" key="4">
    <source>
        <dbReference type="ARBA" id="ARBA00023125"/>
    </source>
</evidence>
<dbReference type="PROSITE" id="PS00463">
    <property type="entry name" value="ZN2_CY6_FUNGAL_1"/>
    <property type="match status" value="1"/>
</dbReference>
<dbReference type="EMBL" id="JBFXLQ010000018">
    <property type="protein sequence ID" value="KAL2867620.1"/>
    <property type="molecule type" value="Genomic_DNA"/>
</dbReference>
<proteinExistence type="predicted"/>
<dbReference type="InterPro" id="IPR001138">
    <property type="entry name" value="Zn2Cys6_DnaBD"/>
</dbReference>
<dbReference type="SMART" id="SM00066">
    <property type="entry name" value="GAL4"/>
    <property type="match status" value="1"/>
</dbReference>
<keyword evidence="4" id="KW-0238">DNA-binding</keyword>
<dbReference type="Gene3D" id="4.10.240.10">
    <property type="entry name" value="Zn(2)-C6 fungal-type DNA-binding domain"/>
    <property type="match status" value="1"/>
</dbReference>
<evidence type="ECO:0000256" key="1">
    <source>
        <dbReference type="ARBA" id="ARBA00022723"/>
    </source>
</evidence>
<dbReference type="PROSITE" id="PS50048">
    <property type="entry name" value="ZN2_CY6_FUNGAL_2"/>
    <property type="match status" value="1"/>
</dbReference>
<dbReference type="Pfam" id="PF00172">
    <property type="entry name" value="Zn_clus"/>
    <property type="match status" value="1"/>
</dbReference>
<reference evidence="8 9" key="1">
    <citation type="submission" date="2024-07" db="EMBL/GenBank/DDBJ databases">
        <title>Section-level genome sequencing and comparative genomics of Aspergillus sections Usti and Cavernicolus.</title>
        <authorList>
            <consortium name="Lawrence Berkeley National Laboratory"/>
            <person name="Nybo J.L."/>
            <person name="Vesth T.C."/>
            <person name="Theobald S."/>
            <person name="Frisvad J.C."/>
            <person name="Larsen T.O."/>
            <person name="Kjaerboelling I."/>
            <person name="Rothschild-Mancinelli K."/>
            <person name="Lyhne E.K."/>
            <person name="Kogle M.E."/>
            <person name="Barry K."/>
            <person name="Clum A."/>
            <person name="Na H."/>
            <person name="Ledsgaard L."/>
            <person name="Lin J."/>
            <person name="Lipzen A."/>
            <person name="Kuo A."/>
            <person name="Riley R."/>
            <person name="Mondo S."/>
            <person name="Labutti K."/>
            <person name="Haridas S."/>
            <person name="Pangalinan J."/>
            <person name="Salamov A.A."/>
            <person name="Simmons B.A."/>
            <person name="Magnuson J.K."/>
            <person name="Chen J."/>
            <person name="Drula E."/>
            <person name="Henrissat B."/>
            <person name="Wiebenga A."/>
            <person name="Lubbers R.J."/>
            <person name="Gomes A.C."/>
            <person name="Macurrencykelacurrency M.R."/>
            <person name="Stajich J."/>
            <person name="Grigoriev I.V."/>
            <person name="Mortensen U.H."/>
            <person name="De Vries R.P."/>
            <person name="Baker S.E."/>
            <person name="Andersen M.R."/>
        </authorList>
    </citation>
    <scope>NUCLEOTIDE SEQUENCE [LARGE SCALE GENOMIC DNA]</scope>
    <source>
        <strain evidence="8 9">CBS 449.75</strain>
    </source>
</reference>
<dbReference type="Proteomes" id="UP001610432">
    <property type="component" value="Unassembled WGS sequence"/>
</dbReference>
<dbReference type="InterPro" id="IPR052360">
    <property type="entry name" value="Transcr_Regulatory_Proteins"/>
</dbReference>
<keyword evidence="9" id="KW-1185">Reference proteome</keyword>
<evidence type="ECO:0000256" key="3">
    <source>
        <dbReference type="ARBA" id="ARBA00023015"/>
    </source>
</evidence>
<dbReference type="SUPFAM" id="SSF57701">
    <property type="entry name" value="Zn2/Cys6 DNA-binding domain"/>
    <property type="match status" value="1"/>
</dbReference>
<accession>A0ABR4LSU9</accession>
<dbReference type="RefSeq" id="XP_070886599.1">
    <property type="nucleotide sequence ID" value="XM_071031168.1"/>
</dbReference>
<sequence>MPAPRGCPSQRKRKFSRRTRSGCQTCRIRRVKCDEALPVCRNCTSTGRNCDGYAVVQLPVSTRFRTPATPQLNPSLHLGGKTADEKHCFNFFLTRTRPMLVSCFNSELWAPILRLAEHDSSVCHAVIAFSSLHRATLTAPLASFPGRDSPYRNYNGALVHSENGVTILANQKAHAARMFLLDTTLTRTEAASSFDTALIKTFAHMEVQSSYFDASQLAMRNCPTDGHLIHIDYSNSKFHSVEDAKQTLDPFLNNAFRIRTLAEGLLRNQKNDYNGYLDLLIEQHKMQTQLQLHMAAFDEFRSRYEPTNPKDVRSFLIFRLHHVILGLNAKTVASLSEMMYDDYAAEWEETLSLCTEITRSLECEFVGAMPNLVMDVRVTLPLCWMCFKCRDLRLRNRAFSLLRSWPHHEGLNHSTIIVNMAGHIMSVEEEGSDPVVGFIPESARVRDMTLEFAEDWKSGTLVYALSEPEKDQLEFHRRWFKMEL</sequence>
<keyword evidence="3" id="KW-0805">Transcription regulation</keyword>
<protein>
    <recommendedName>
        <fullName evidence="7">Zn(2)-C6 fungal-type domain-containing protein</fullName>
    </recommendedName>
</protein>
<dbReference type="GeneID" id="98146240"/>
<evidence type="ECO:0000259" key="7">
    <source>
        <dbReference type="PROSITE" id="PS50048"/>
    </source>
</evidence>
<feature type="domain" description="Zn(2)-C6 fungal-type" evidence="7">
    <location>
        <begin position="22"/>
        <end position="50"/>
    </location>
</feature>
<dbReference type="PANTHER" id="PTHR36206:SF12">
    <property type="entry name" value="ASPERCRYPTIN BIOSYNTHESIS CLUSTER-SPECIFIC TRANSCRIPTION REGULATOR ATNN-RELATED"/>
    <property type="match status" value="1"/>
</dbReference>
<evidence type="ECO:0000313" key="9">
    <source>
        <dbReference type="Proteomes" id="UP001610432"/>
    </source>
</evidence>
<name>A0ABR4LSU9_9EURO</name>
<dbReference type="InterPro" id="IPR036864">
    <property type="entry name" value="Zn2-C6_fun-type_DNA-bd_sf"/>
</dbReference>
<evidence type="ECO:0000256" key="2">
    <source>
        <dbReference type="ARBA" id="ARBA00022833"/>
    </source>
</evidence>
<evidence type="ECO:0000256" key="5">
    <source>
        <dbReference type="ARBA" id="ARBA00023163"/>
    </source>
</evidence>
<evidence type="ECO:0000256" key="6">
    <source>
        <dbReference type="ARBA" id="ARBA00023242"/>
    </source>
</evidence>
<keyword evidence="2" id="KW-0862">Zinc</keyword>
<comment type="caution">
    <text evidence="8">The sequence shown here is derived from an EMBL/GenBank/DDBJ whole genome shotgun (WGS) entry which is preliminary data.</text>
</comment>
<gene>
    <name evidence="8" type="ORF">BJX67DRAFT_371941</name>
</gene>
<evidence type="ECO:0000313" key="8">
    <source>
        <dbReference type="EMBL" id="KAL2867620.1"/>
    </source>
</evidence>
<dbReference type="PANTHER" id="PTHR36206">
    <property type="entry name" value="ASPERCRYPTIN BIOSYNTHESIS CLUSTER-SPECIFIC TRANSCRIPTION REGULATOR ATNN-RELATED"/>
    <property type="match status" value="1"/>
</dbReference>
<dbReference type="CDD" id="cd00067">
    <property type="entry name" value="GAL4"/>
    <property type="match status" value="1"/>
</dbReference>
<keyword evidence="6" id="KW-0539">Nucleus</keyword>